<evidence type="ECO:0000313" key="3">
    <source>
        <dbReference type="Proteomes" id="UP001177003"/>
    </source>
</evidence>
<sequence length="299" mass="32207">MVAVVVEVNSDGCSRLGLVRVLSTHRGQSNGVHIPSSAAVADSALGEDVGGGTIGRRLCRKRNIEPFLAKSLIIIDIADSDELLVAEAVCSHHRGKTITPVAPYLVAAVGCLCFIGVDWAELAPIKSEYDELAEKIWLLEKERRKFNERYLVLFGEKTVDEAQVATLDGEVNRLSQQVQDLAMEKTTLVERLALRGMDHVVENNEFALGIRGVKAGYVAAGVERGKQTVQVLSSGSGFGPSEPGVIAQPTDAMHAVVRAFAETDFASYLKLGELGLVDLCQLCSEEEDIVPDDDVEGSM</sequence>
<organism evidence="2 3">
    <name type="scientific">Lactuca saligna</name>
    <name type="common">Willowleaf lettuce</name>
    <dbReference type="NCBI Taxonomy" id="75948"/>
    <lineage>
        <taxon>Eukaryota</taxon>
        <taxon>Viridiplantae</taxon>
        <taxon>Streptophyta</taxon>
        <taxon>Embryophyta</taxon>
        <taxon>Tracheophyta</taxon>
        <taxon>Spermatophyta</taxon>
        <taxon>Magnoliopsida</taxon>
        <taxon>eudicotyledons</taxon>
        <taxon>Gunneridae</taxon>
        <taxon>Pentapetalae</taxon>
        <taxon>asterids</taxon>
        <taxon>campanulids</taxon>
        <taxon>Asterales</taxon>
        <taxon>Asteraceae</taxon>
        <taxon>Cichorioideae</taxon>
        <taxon>Cichorieae</taxon>
        <taxon>Lactucinae</taxon>
        <taxon>Lactuca</taxon>
    </lineage>
</organism>
<name>A0AA35V6E7_LACSI</name>
<keyword evidence="1" id="KW-0175">Coiled coil</keyword>
<protein>
    <submittedName>
        <fullName evidence="2">Uncharacterized protein</fullName>
    </submittedName>
</protein>
<accession>A0AA35V6E7</accession>
<dbReference type="AlphaFoldDB" id="A0AA35V6E7"/>
<dbReference type="EMBL" id="OX465078">
    <property type="protein sequence ID" value="CAI9271369.1"/>
    <property type="molecule type" value="Genomic_DNA"/>
</dbReference>
<keyword evidence="3" id="KW-1185">Reference proteome</keyword>
<evidence type="ECO:0000256" key="1">
    <source>
        <dbReference type="SAM" id="Coils"/>
    </source>
</evidence>
<gene>
    <name evidence="2" type="ORF">LSALG_LOCUS11640</name>
</gene>
<feature type="coiled-coil region" evidence="1">
    <location>
        <begin position="129"/>
        <end position="191"/>
    </location>
</feature>
<reference evidence="2" key="1">
    <citation type="submission" date="2023-04" db="EMBL/GenBank/DDBJ databases">
        <authorList>
            <person name="Vijverberg K."/>
            <person name="Xiong W."/>
            <person name="Schranz E."/>
        </authorList>
    </citation>
    <scope>NUCLEOTIDE SEQUENCE</scope>
</reference>
<proteinExistence type="predicted"/>
<dbReference type="Proteomes" id="UP001177003">
    <property type="component" value="Chromosome 2"/>
</dbReference>
<evidence type="ECO:0000313" key="2">
    <source>
        <dbReference type="EMBL" id="CAI9271369.1"/>
    </source>
</evidence>